<dbReference type="EMBL" id="VUNZ01000001">
    <property type="protein sequence ID" value="KAA2223129.1"/>
    <property type="molecule type" value="Genomic_DNA"/>
</dbReference>
<organism evidence="1 2">
    <name type="scientific">Chryseobacterium sediminis</name>
    <dbReference type="NCBI Taxonomy" id="1679494"/>
    <lineage>
        <taxon>Bacteria</taxon>
        <taxon>Pseudomonadati</taxon>
        <taxon>Bacteroidota</taxon>
        <taxon>Flavobacteriia</taxon>
        <taxon>Flavobacteriales</taxon>
        <taxon>Weeksellaceae</taxon>
        <taxon>Chryseobacterium group</taxon>
        <taxon>Chryseobacterium</taxon>
    </lineage>
</organism>
<proteinExistence type="predicted"/>
<protein>
    <submittedName>
        <fullName evidence="1">Helix-turn-helix domain-containing protein</fullName>
    </submittedName>
</protein>
<gene>
    <name evidence="1" type="ORF">FW780_02665</name>
</gene>
<evidence type="ECO:0000313" key="2">
    <source>
        <dbReference type="Proteomes" id="UP000323082"/>
    </source>
</evidence>
<evidence type="ECO:0000313" key="1">
    <source>
        <dbReference type="EMBL" id="KAA2223129.1"/>
    </source>
</evidence>
<dbReference type="InterPro" id="IPR010921">
    <property type="entry name" value="Trp_repressor/repl_initiator"/>
</dbReference>
<accession>A0A5B2U9B3</accession>
<dbReference type="GO" id="GO:0043565">
    <property type="term" value="F:sequence-specific DNA binding"/>
    <property type="evidence" value="ECO:0007669"/>
    <property type="project" value="InterPro"/>
</dbReference>
<comment type="caution">
    <text evidence="1">The sequence shown here is derived from an EMBL/GenBank/DDBJ whole genome shotgun (WGS) entry which is preliminary data.</text>
</comment>
<dbReference type="RefSeq" id="WP_149832080.1">
    <property type="nucleotide sequence ID" value="NZ_VUNZ01000001.1"/>
</dbReference>
<dbReference type="OrthoDB" id="1260127at2"/>
<dbReference type="SUPFAM" id="SSF48295">
    <property type="entry name" value="TrpR-like"/>
    <property type="match status" value="1"/>
</dbReference>
<dbReference type="AlphaFoldDB" id="A0A5B2U9B3"/>
<sequence>MKNTPDYKKIFNDIINIKFPEKKEICSHLLAKSNLTVLDIIDLNELLFRNSSKENSIFNQKHRSYNKSVIYQILEYQKKNRLNNSQLAGHFKLSRNTVTKWKSLFPI</sequence>
<name>A0A5B2U9B3_9FLAO</name>
<dbReference type="Proteomes" id="UP000323082">
    <property type="component" value="Unassembled WGS sequence"/>
</dbReference>
<reference evidence="1 2" key="1">
    <citation type="journal article" date="2015" name="Int. J. Syst. Evol. Microbiol.">
        <title>Chryseobacterium sediminis sp. nov., isolated from a river sediment.</title>
        <authorList>
            <person name="Kampfer P."/>
            <person name="Busse H.J."/>
            <person name="McInroy J.A."/>
            <person name="Glaeser S.P."/>
        </authorList>
    </citation>
    <scope>NUCLEOTIDE SEQUENCE [LARGE SCALE GENOMIC DNA]</scope>
    <source>
        <strain evidence="1 2">IMT-174</strain>
    </source>
</reference>